<organism evidence="5 6">
    <name type="scientific">Heterodermia speciosa</name>
    <dbReference type="NCBI Taxonomy" id="116794"/>
    <lineage>
        <taxon>Eukaryota</taxon>
        <taxon>Fungi</taxon>
        <taxon>Dikarya</taxon>
        <taxon>Ascomycota</taxon>
        <taxon>Pezizomycotina</taxon>
        <taxon>Lecanoromycetes</taxon>
        <taxon>OSLEUM clade</taxon>
        <taxon>Lecanoromycetidae</taxon>
        <taxon>Caliciales</taxon>
        <taxon>Physciaceae</taxon>
        <taxon>Heterodermia</taxon>
    </lineage>
</organism>
<dbReference type="InterPro" id="IPR056693">
    <property type="entry name" value="DUF7791"/>
</dbReference>
<dbReference type="OrthoDB" id="443402at2759"/>
<accession>A0A8H3FWB3</accession>
<dbReference type="Proteomes" id="UP000664521">
    <property type="component" value="Unassembled WGS sequence"/>
</dbReference>
<dbReference type="InterPro" id="IPR056884">
    <property type="entry name" value="NPHP3-like_N"/>
</dbReference>
<evidence type="ECO:0000256" key="1">
    <source>
        <dbReference type="ARBA" id="ARBA00022737"/>
    </source>
</evidence>
<keyword evidence="1" id="KW-0677">Repeat</keyword>
<evidence type="ECO:0008006" key="7">
    <source>
        <dbReference type="Google" id="ProtNLM"/>
    </source>
</evidence>
<feature type="region of interest" description="Disordered" evidence="2">
    <location>
        <begin position="609"/>
        <end position="632"/>
    </location>
</feature>
<name>A0A8H3FWB3_9LECA</name>
<keyword evidence="6" id="KW-1185">Reference proteome</keyword>
<evidence type="ECO:0000256" key="2">
    <source>
        <dbReference type="SAM" id="MobiDB-lite"/>
    </source>
</evidence>
<evidence type="ECO:0000259" key="3">
    <source>
        <dbReference type="Pfam" id="PF24883"/>
    </source>
</evidence>
<evidence type="ECO:0000259" key="4">
    <source>
        <dbReference type="Pfam" id="PF25053"/>
    </source>
</evidence>
<dbReference type="SUPFAM" id="SSF52540">
    <property type="entry name" value="P-loop containing nucleoside triphosphate hydrolases"/>
    <property type="match status" value="1"/>
</dbReference>
<dbReference type="InterPro" id="IPR027417">
    <property type="entry name" value="P-loop_NTPase"/>
</dbReference>
<feature type="domain" description="Nephrocystin 3-like N-terminal" evidence="3">
    <location>
        <begin position="250"/>
        <end position="421"/>
    </location>
</feature>
<evidence type="ECO:0000313" key="5">
    <source>
        <dbReference type="EMBL" id="CAF9932247.1"/>
    </source>
</evidence>
<dbReference type="AlphaFoldDB" id="A0A8H3FWB3"/>
<sequence length="1073" mass="122550">MDPLTAFSLAAGVIQVIDCSFKVVKICRELVKDGSLAPHRNTEELADALAKGTERLKATNVQATMSQSQDDLEINDLSTKCSVVAEDLLAELKTLKLEQSGFRHAIKKSFRVIKQRVSLKEKQALLEKYQQVLDTRILLRLDSRSLKEAQNFHTLNQDVRNLVMALEQGHRTFARVLADHSQDLKEHIDKGFEKQRQVTAESSAHQKLLKSLFFPEIVSRQEQISEAFKGTYQWIFDSSDNNRVTNVRWSSFHDWLKTSDGIYWITGKPGSGKSTLMKFIVHEDQTEQFLNKWKQDGKLLMISFFFWRPGSDLQKSVTGLLRSLLYQIASQWPELTNHIGVRDENATASVSIPTELRYLAEWTDQRLLYVLECFLDRKPSSLWVCALIDGLDEFIGEEEHLLNVIRIFGRSPQCKVCVSSRPEQAFRQEFRLCSQLRVQELNREDIYKTVAGKLSPHLAKYTSPNARESALEWAIVRKAEGVFLWLDLMIKILIRGARNEDSYDTLLSKLEKTPDTINGMYMHIWDSLDSFYKEEGLKYFHTLLAARELRMGVSLIDLVCAEGEPRERVVQFDREYFVSEQFISSCRHLETRLIACCGGFLEIRQYSNNEEEADEEEADEELKDDQSRDGESDSILSKIPVTVPYSNTEVDFVHRTAFDFVRGQHSGPRFCDSASYLNAEIRLCAGTISQLVVSSLEYTHKALYQCKDLLYTFSKLITFTSATECLNAQETNTTKELPQSLGVNLTEQLFQLLQHLYTFFDQTDQDPFTDSSLVQRLLASYSQGWSSGWRWRVVRDRLGAAAYFGCHNYVHSRLLTQSNAEEHIPNLLQCVISGTNTYYLFGNGSTTYRKVIAKLLTIRVILKHHFEPNALLVPNPHWELTDYGRTLWGATFGALMHICSFIGERPIPDSERLIRHADVVGIIERFLHLGANPNTRMFFPLVLDGNRGSRNLLIEASPLALVDFAIMETTSFITKTQASLRASGAFSYIYPRYFYSGDRPSYFRLSEVQSKTLNEALGSNQTKVLIHVAYDFTVALVGSARHKVAEIINSFTFEEAIGEQTMLEEIASLPESF</sequence>
<feature type="compositionally biased region" description="Acidic residues" evidence="2">
    <location>
        <begin position="609"/>
        <end position="623"/>
    </location>
</feature>
<dbReference type="Pfam" id="PF24883">
    <property type="entry name" value="NPHP3_N"/>
    <property type="match status" value="1"/>
</dbReference>
<feature type="domain" description="DUF7791" evidence="4">
    <location>
        <begin position="527"/>
        <end position="691"/>
    </location>
</feature>
<reference evidence="5" key="1">
    <citation type="submission" date="2021-03" db="EMBL/GenBank/DDBJ databases">
        <authorList>
            <person name="Tagirdzhanova G."/>
        </authorList>
    </citation>
    <scope>NUCLEOTIDE SEQUENCE</scope>
</reference>
<dbReference type="Pfam" id="PF25053">
    <property type="entry name" value="DUF7791"/>
    <property type="match status" value="1"/>
</dbReference>
<evidence type="ECO:0000313" key="6">
    <source>
        <dbReference type="Proteomes" id="UP000664521"/>
    </source>
</evidence>
<dbReference type="PANTHER" id="PTHR10039">
    <property type="entry name" value="AMELOGENIN"/>
    <property type="match status" value="1"/>
</dbReference>
<dbReference type="PANTHER" id="PTHR10039:SF5">
    <property type="entry name" value="NACHT DOMAIN-CONTAINING PROTEIN"/>
    <property type="match status" value="1"/>
</dbReference>
<dbReference type="Gene3D" id="3.40.50.300">
    <property type="entry name" value="P-loop containing nucleotide triphosphate hydrolases"/>
    <property type="match status" value="1"/>
</dbReference>
<protein>
    <recommendedName>
        <fullName evidence="7">NACHT domain-containing protein</fullName>
    </recommendedName>
</protein>
<dbReference type="EMBL" id="CAJPDS010000062">
    <property type="protein sequence ID" value="CAF9932247.1"/>
    <property type="molecule type" value="Genomic_DNA"/>
</dbReference>
<comment type="caution">
    <text evidence="5">The sequence shown here is derived from an EMBL/GenBank/DDBJ whole genome shotgun (WGS) entry which is preliminary data.</text>
</comment>
<proteinExistence type="predicted"/>
<gene>
    <name evidence="5" type="ORF">HETSPECPRED_008312</name>
</gene>